<dbReference type="PANTHER" id="PTHR42847:SF4">
    <property type="entry name" value="ALKANESULFONATE MONOOXYGENASE-RELATED"/>
    <property type="match status" value="1"/>
</dbReference>
<evidence type="ECO:0000256" key="4">
    <source>
        <dbReference type="ARBA" id="ARBA00023033"/>
    </source>
</evidence>
<name>A0A512NCG5_9HYPH</name>
<protein>
    <recommendedName>
        <fullName evidence="5">Luciferase-like domain-containing protein</fullName>
    </recommendedName>
</protein>
<evidence type="ECO:0000256" key="3">
    <source>
        <dbReference type="ARBA" id="ARBA00023002"/>
    </source>
</evidence>
<sequence length="313" mass="34326">MRYGFYLPTRGPTATRTDILRLAREGERLGLHSAMIADHIVFPAESDSPYPYTLDGKHPGTGDALETFSILGVVAGATEKLRLVTSVLVLPYRNPVLTAKMVASLDVLSGGRVTLGVGVGWLKEEFEALDSPDFGRRGAVTDEWIAIFKQLWSQSPATFDGKFYKYSDIRCEPFPLQKPHPPIWVGGHSKAALRRTARHGDGWHPVGAIAASPLPPQEMRAHLQTLKQLTEAEGRDFSKLTISYKAPLYDTNVPDRDGTRRSFSGTPDEIAGDIRTFAAIGVHELIFDFRGNSIDASIAGLQRFAADVIPLVD</sequence>
<comment type="caution">
    <text evidence="6">The sequence shown here is derived from an EMBL/GenBank/DDBJ whole genome shotgun (WGS) entry which is preliminary data.</text>
</comment>
<evidence type="ECO:0000256" key="2">
    <source>
        <dbReference type="ARBA" id="ARBA00022643"/>
    </source>
</evidence>
<proteinExistence type="predicted"/>
<accession>A0A512NCG5</accession>
<gene>
    <name evidence="6" type="ORF">RSO01_37910</name>
</gene>
<dbReference type="NCBIfam" id="TIGR03619">
    <property type="entry name" value="F420_Rv2161c"/>
    <property type="match status" value="1"/>
</dbReference>
<keyword evidence="2" id="KW-0288">FMN</keyword>
<dbReference type="RefSeq" id="WP_147150758.1">
    <property type="nucleotide sequence ID" value="NZ_BKAJ01000068.1"/>
</dbReference>
<dbReference type="GO" id="GO:0008726">
    <property type="term" value="F:alkanesulfonate monooxygenase activity"/>
    <property type="evidence" value="ECO:0007669"/>
    <property type="project" value="TreeGrafter"/>
</dbReference>
<dbReference type="InterPro" id="IPR011251">
    <property type="entry name" value="Luciferase-like_dom"/>
</dbReference>
<keyword evidence="4" id="KW-0503">Monooxygenase</keyword>
<evidence type="ECO:0000259" key="5">
    <source>
        <dbReference type="Pfam" id="PF00296"/>
    </source>
</evidence>
<keyword evidence="7" id="KW-1185">Reference proteome</keyword>
<dbReference type="AlphaFoldDB" id="A0A512NCG5"/>
<keyword evidence="3" id="KW-0560">Oxidoreductase</keyword>
<dbReference type="InterPro" id="IPR050172">
    <property type="entry name" value="SsuD_RutA_monooxygenase"/>
</dbReference>
<dbReference type="PANTHER" id="PTHR42847">
    <property type="entry name" value="ALKANESULFONATE MONOOXYGENASE"/>
    <property type="match status" value="1"/>
</dbReference>
<dbReference type="Pfam" id="PF00296">
    <property type="entry name" value="Bac_luciferase"/>
    <property type="match status" value="1"/>
</dbReference>
<dbReference type="Gene3D" id="3.20.20.30">
    <property type="entry name" value="Luciferase-like domain"/>
    <property type="match status" value="1"/>
</dbReference>
<evidence type="ECO:0000313" key="7">
    <source>
        <dbReference type="Proteomes" id="UP000321058"/>
    </source>
</evidence>
<organism evidence="6 7">
    <name type="scientific">Reyranella soli</name>
    <dbReference type="NCBI Taxonomy" id="1230389"/>
    <lineage>
        <taxon>Bacteria</taxon>
        <taxon>Pseudomonadati</taxon>
        <taxon>Pseudomonadota</taxon>
        <taxon>Alphaproteobacteria</taxon>
        <taxon>Hyphomicrobiales</taxon>
        <taxon>Reyranellaceae</taxon>
        <taxon>Reyranella</taxon>
    </lineage>
</organism>
<evidence type="ECO:0000256" key="1">
    <source>
        <dbReference type="ARBA" id="ARBA00022630"/>
    </source>
</evidence>
<evidence type="ECO:0000313" key="6">
    <source>
        <dbReference type="EMBL" id="GEP56625.1"/>
    </source>
</evidence>
<keyword evidence="1" id="KW-0285">Flavoprotein</keyword>
<dbReference type="OrthoDB" id="7247902at2"/>
<dbReference type="InterPro" id="IPR019921">
    <property type="entry name" value="Lucif-like_OxRdtase_Rv2161c"/>
</dbReference>
<dbReference type="SUPFAM" id="SSF51679">
    <property type="entry name" value="Bacterial luciferase-like"/>
    <property type="match status" value="1"/>
</dbReference>
<dbReference type="Proteomes" id="UP000321058">
    <property type="component" value="Unassembled WGS sequence"/>
</dbReference>
<dbReference type="InterPro" id="IPR036661">
    <property type="entry name" value="Luciferase-like_sf"/>
</dbReference>
<dbReference type="GO" id="GO:0046306">
    <property type="term" value="P:alkanesulfonate catabolic process"/>
    <property type="evidence" value="ECO:0007669"/>
    <property type="project" value="TreeGrafter"/>
</dbReference>
<feature type="domain" description="Luciferase-like" evidence="5">
    <location>
        <begin position="1"/>
        <end position="248"/>
    </location>
</feature>
<dbReference type="EMBL" id="BKAJ01000068">
    <property type="protein sequence ID" value="GEP56625.1"/>
    <property type="molecule type" value="Genomic_DNA"/>
</dbReference>
<reference evidence="6 7" key="1">
    <citation type="submission" date="2019-07" db="EMBL/GenBank/DDBJ databases">
        <title>Whole genome shotgun sequence of Reyranella soli NBRC 108950.</title>
        <authorList>
            <person name="Hosoyama A."/>
            <person name="Uohara A."/>
            <person name="Ohji S."/>
            <person name="Ichikawa N."/>
        </authorList>
    </citation>
    <scope>NUCLEOTIDE SEQUENCE [LARGE SCALE GENOMIC DNA]</scope>
    <source>
        <strain evidence="6 7">NBRC 108950</strain>
    </source>
</reference>